<proteinExistence type="predicted"/>
<organism evidence="1">
    <name type="scientific">marine metagenome</name>
    <dbReference type="NCBI Taxonomy" id="408172"/>
    <lineage>
        <taxon>unclassified sequences</taxon>
        <taxon>metagenomes</taxon>
        <taxon>ecological metagenomes</taxon>
    </lineage>
</organism>
<name>A0A381P952_9ZZZZ</name>
<gene>
    <name evidence="1" type="ORF">METZ01_LOCUS15998</name>
</gene>
<dbReference type="EMBL" id="UINC01000909">
    <property type="protein sequence ID" value="SUZ63144.1"/>
    <property type="molecule type" value="Genomic_DNA"/>
</dbReference>
<protein>
    <submittedName>
        <fullName evidence="1">Uncharacterized protein</fullName>
    </submittedName>
</protein>
<sequence>MSNFIFELVKTLRRTTFSILACTAVAAVSADAQTAEIPRTQDGKPDMNGIWQALGNAHWDIEPHAARAALQMQAGPVVPVPAKPVLAFGAVGSVPSGVGVVVGGEIPYLSEARAKKIENQENWSERDPEIKCYLPGVPRATYMPFPFQIFQSSSHFFIAYEYAGALRNIYMEDPGPAQVDSWMGQSVGHWEGDTFVAEGSGFNDQTWFDRAGNHHSASMTVVERYTMTSPHHILYEATIEDPETFSRPWMIRMPLYRHVNEDARLGQFKCVEFVEELMYGQLRKNPIGSEEGR</sequence>
<evidence type="ECO:0000313" key="1">
    <source>
        <dbReference type="EMBL" id="SUZ63144.1"/>
    </source>
</evidence>
<dbReference type="AlphaFoldDB" id="A0A381P952"/>
<accession>A0A381P952</accession>
<reference evidence="1" key="1">
    <citation type="submission" date="2018-05" db="EMBL/GenBank/DDBJ databases">
        <authorList>
            <person name="Lanie J.A."/>
            <person name="Ng W.-L."/>
            <person name="Kazmierczak K.M."/>
            <person name="Andrzejewski T.M."/>
            <person name="Davidsen T.M."/>
            <person name="Wayne K.J."/>
            <person name="Tettelin H."/>
            <person name="Glass J.I."/>
            <person name="Rusch D."/>
            <person name="Podicherti R."/>
            <person name="Tsui H.-C.T."/>
            <person name="Winkler M.E."/>
        </authorList>
    </citation>
    <scope>NUCLEOTIDE SEQUENCE</scope>
</reference>